<dbReference type="InterPro" id="IPR020579">
    <property type="entry name" value="Exonuc_VII_lsu_C"/>
</dbReference>
<evidence type="ECO:0000256" key="4">
    <source>
        <dbReference type="ARBA" id="ARBA00022839"/>
    </source>
</evidence>
<feature type="domain" description="OB-fold nucleic acid binding" evidence="7">
    <location>
        <begin position="8"/>
        <end position="112"/>
    </location>
</feature>
<evidence type="ECO:0000256" key="3">
    <source>
        <dbReference type="ARBA" id="ARBA00022801"/>
    </source>
</evidence>
<keyword evidence="3 8" id="KW-0378">Hydrolase</keyword>
<dbReference type="CDD" id="cd04489">
    <property type="entry name" value="ExoVII_LU_OBF"/>
    <property type="match status" value="1"/>
</dbReference>
<feature type="domain" description="Exonuclease VII large subunit C-terminal" evidence="6">
    <location>
        <begin position="136"/>
        <end position="312"/>
    </location>
</feature>
<dbReference type="InterPro" id="IPR003753">
    <property type="entry name" value="Exonuc_VII_L"/>
</dbReference>
<dbReference type="GO" id="GO:0009318">
    <property type="term" value="C:exodeoxyribonuclease VII complex"/>
    <property type="evidence" value="ECO:0007669"/>
    <property type="project" value="UniProtKB-UniRule"/>
</dbReference>
<accession>A0A940DNK0</accession>
<dbReference type="EC" id="3.1.11.6" evidence="5"/>
<dbReference type="GO" id="GO:0008855">
    <property type="term" value="F:exodeoxyribonuclease VII activity"/>
    <property type="evidence" value="ECO:0007669"/>
    <property type="project" value="UniProtKB-UniRule"/>
</dbReference>
<comment type="caution">
    <text evidence="8">The sequence shown here is derived from an EMBL/GenBank/DDBJ whole genome shotgun (WGS) entry which is preliminary data.</text>
</comment>
<organism evidence="8 9">
    <name type="scientific">Candidatus Cryptobacteroides gallistercoris</name>
    <dbReference type="NCBI Taxonomy" id="2840765"/>
    <lineage>
        <taxon>Bacteria</taxon>
        <taxon>Pseudomonadati</taxon>
        <taxon>Bacteroidota</taxon>
        <taxon>Bacteroidia</taxon>
        <taxon>Bacteroidales</taxon>
        <taxon>Candidatus Cryptobacteroides</taxon>
    </lineage>
</organism>
<dbReference type="GO" id="GO:0006308">
    <property type="term" value="P:DNA catabolic process"/>
    <property type="evidence" value="ECO:0007669"/>
    <property type="project" value="UniProtKB-UniRule"/>
</dbReference>
<dbReference type="NCBIfam" id="TIGR00237">
    <property type="entry name" value="xseA"/>
    <property type="match status" value="1"/>
</dbReference>
<dbReference type="Pfam" id="PF13742">
    <property type="entry name" value="tRNA_anti_2"/>
    <property type="match status" value="1"/>
</dbReference>
<evidence type="ECO:0000259" key="7">
    <source>
        <dbReference type="Pfam" id="PF13742"/>
    </source>
</evidence>
<dbReference type="Proteomes" id="UP000771749">
    <property type="component" value="Unassembled WGS sequence"/>
</dbReference>
<evidence type="ECO:0000256" key="2">
    <source>
        <dbReference type="ARBA" id="ARBA00022722"/>
    </source>
</evidence>
<evidence type="ECO:0000256" key="1">
    <source>
        <dbReference type="ARBA" id="ARBA00022490"/>
    </source>
</evidence>
<dbReference type="Pfam" id="PF02601">
    <property type="entry name" value="Exonuc_VII_L"/>
    <property type="match status" value="1"/>
</dbReference>
<name>A0A940DNK0_9BACT</name>
<keyword evidence="4" id="KW-0269">Exonuclease</keyword>
<evidence type="ECO:0000313" key="9">
    <source>
        <dbReference type="Proteomes" id="UP000771749"/>
    </source>
</evidence>
<sequence>MEKDIVDLYELQTRLKDGVERTFPGKVWLKAEISAVKARPGGHCYLELSQSDGGGLVAKAQAIVWASKYRILAPFFESVAGSPISEGMLVLVRVQVNFSQLYGLSLIIDDIDPSWSLGEKEKERLRTIARLKEEGLMDLQKELALPSLPYRLAVISAGDAAGYRDFMRHLHENDYGFVFSTELFPALMQGAGAAASISAAIDEVSASGREFDALLILRGGGARLDLACYDDYGLASHIARCPIPVLTAVGHDQDVHVCDMVAWTSVKTPTALADWFIDIYAGEDAMLQSFASRLAMAFQNKISAMENRLQLLETRIKSADPRNILRRGYVLVLDGNGRVARGAAGRKPGDRLTMMYHDGSLCCIVESAEMKDNVPPETN</sequence>
<gene>
    <name evidence="8" type="primary">xseA</name>
    <name evidence="8" type="ORF">IAC07_01185</name>
</gene>
<dbReference type="PANTHER" id="PTHR30008">
    <property type="entry name" value="EXODEOXYRIBONUCLEASE 7 LARGE SUBUNIT"/>
    <property type="match status" value="1"/>
</dbReference>
<proteinExistence type="predicted"/>
<dbReference type="PANTHER" id="PTHR30008:SF0">
    <property type="entry name" value="EXODEOXYRIBONUCLEASE 7 LARGE SUBUNIT"/>
    <property type="match status" value="1"/>
</dbReference>
<dbReference type="GO" id="GO:0003676">
    <property type="term" value="F:nucleic acid binding"/>
    <property type="evidence" value="ECO:0007669"/>
    <property type="project" value="InterPro"/>
</dbReference>
<protein>
    <recommendedName>
        <fullName evidence="5">Exodeoxyribonuclease VII large subunit</fullName>
        <ecNumber evidence="5">3.1.11.6</ecNumber>
    </recommendedName>
</protein>
<dbReference type="EMBL" id="JADIMJ010000020">
    <property type="protein sequence ID" value="MBO8453320.1"/>
    <property type="molecule type" value="Genomic_DNA"/>
</dbReference>
<reference evidence="8" key="2">
    <citation type="journal article" date="2021" name="PeerJ">
        <title>Extensive microbial diversity within the chicken gut microbiome revealed by metagenomics and culture.</title>
        <authorList>
            <person name="Gilroy R."/>
            <person name="Ravi A."/>
            <person name="Getino M."/>
            <person name="Pursley I."/>
            <person name="Horton D.L."/>
            <person name="Alikhan N.F."/>
            <person name="Baker D."/>
            <person name="Gharbi K."/>
            <person name="Hall N."/>
            <person name="Watson M."/>
            <person name="Adriaenssens E.M."/>
            <person name="Foster-Nyarko E."/>
            <person name="Jarju S."/>
            <person name="Secka A."/>
            <person name="Antonio M."/>
            <person name="Oren A."/>
            <person name="Chaudhuri R.R."/>
            <person name="La Ragione R."/>
            <person name="Hildebrand F."/>
            <person name="Pallen M.J."/>
        </authorList>
    </citation>
    <scope>NUCLEOTIDE SEQUENCE</scope>
    <source>
        <strain evidence="8">F1-3629</strain>
    </source>
</reference>
<evidence type="ECO:0000256" key="5">
    <source>
        <dbReference type="NCBIfam" id="TIGR00237"/>
    </source>
</evidence>
<evidence type="ECO:0000259" key="6">
    <source>
        <dbReference type="Pfam" id="PF02601"/>
    </source>
</evidence>
<dbReference type="AlphaFoldDB" id="A0A940DNK0"/>
<dbReference type="InterPro" id="IPR025824">
    <property type="entry name" value="OB-fold_nuc-bd_dom"/>
</dbReference>
<keyword evidence="1" id="KW-0963">Cytoplasm</keyword>
<evidence type="ECO:0000313" key="8">
    <source>
        <dbReference type="EMBL" id="MBO8453320.1"/>
    </source>
</evidence>
<reference evidence="8" key="1">
    <citation type="submission" date="2020-10" db="EMBL/GenBank/DDBJ databases">
        <authorList>
            <person name="Gilroy R."/>
        </authorList>
    </citation>
    <scope>NUCLEOTIDE SEQUENCE</scope>
    <source>
        <strain evidence="8">F1-3629</strain>
    </source>
</reference>
<keyword evidence="2" id="KW-0540">Nuclease</keyword>